<dbReference type="AlphaFoldDB" id="D5ADN3"/>
<dbReference type="PANTHER" id="PTHR45274:SF2">
    <property type="entry name" value="NAD(P)-BINDING ROSSMANN-FOLD SUPERFAMILY PROTEIN"/>
    <property type="match status" value="1"/>
</dbReference>
<dbReference type="Pfam" id="PF00106">
    <property type="entry name" value="adh_short"/>
    <property type="match status" value="1"/>
</dbReference>
<dbReference type="InterPro" id="IPR020904">
    <property type="entry name" value="Sc_DH/Rdtase_CS"/>
</dbReference>
<protein>
    <recommendedName>
        <fullName evidence="1">Ketoreductase domain-containing protein</fullName>
    </recommendedName>
</protein>
<sequence length="329" mass="35626">MLGLIIFALLLATIVWSIFRFAVADADLTLLRKGPAKQHEFEDKVIWITGASQGIGKVLAKEFASFGAKLILSSRREAELERVKAGLSGKNAPHGVMILPLDLAAGVHAIEEAVHRAESFFNGAGVDYMIHNAAHERPKTPVLETSEDDLQATFNVNVIGTITLTRHLAPFMLKRNKGHFVVMSSAAGKTPAPGQAIYAASKHAVNGYFDTLRSELGQKGIKVTIICPGPIQTSISPSLPNTSAQNSAQEKRMSVTRCVELTVIAISHGLKEVWISNQPVLAVMYVMQYIPSLGHCLMEKIGPRRLEAAKKGGNAYGLDLLFGRSKKHA</sequence>
<reference evidence="2" key="1">
    <citation type="submission" date="2010-04" db="EMBL/GenBank/DDBJ databases">
        <authorList>
            <person name="Reid K.E."/>
            <person name="Liao N."/>
            <person name="Chan S."/>
            <person name="Docking R."/>
            <person name="Taylor G."/>
            <person name="Moore R."/>
            <person name="Mayo M."/>
            <person name="Munro S."/>
            <person name="King J."/>
            <person name="Yanchuk A."/>
            <person name="Holt R."/>
            <person name="Jones S."/>
            <person name="Marra M."/>
            <person name="Ritland C.E."/>
            <person name="Ritland K."/>
            <person name="Bohlmann J."/>
        </authorList>
    </citation>
    <scope>NUCLEOTIDE SEQUENCE</scope>
    <source>
        <tissue evidence="2">Bud</tissue>
    </source>
</reference>
<dbReference type="PANTHER" id="PTHR45274">
    <property type="entry name" value="NAD(P)-BINDING ROSSMANN-FOLD SUPERFAMILY PROTEIN"/>
    <property type="match status" value="1"/>
</dbReference>
<dbReference type="GO" id="GO:0016020">
    <property type="term" value="C:membrane"/>
    <property type="evidence" value="ECO:0007669"/>
    <property type="project" value="TreeGrafter"/>
</dbReference>
<feature type="domain" description="Ketoreductase" evidence="1">
    <location>
        <begin position="44"/>
        <end position="234"/>
    </location>
</feature>
<dbReference type="InterPro" id="IPR036291">
    <property type="entry name" value="NAD(P)-bd_dom_sf"/>
</dbReference>
<dbReference type="PRINTS" id="PR00081">
    <property type="entry name" value="GDHRDH"/>
</dbReference>
<dbReference type="EMBL" id="BT124402">
    <property type="protein sequence ID" value="ADE77652.1"/>
    <property type="molecule type" value="mRNA"/>
</dbReference>
<evidence type="ECO:0000259" key="1">
    <source>
        <dbReference type="SMART" id="SM00822"/>
    </source>
</evidence>
<dbReference type="PROSITE" id="PS00061">
    <property type="entry name" value="ADH_SHORT"/>
    <property type="match status" value="1"/>
</dbReference>
<accession>D5ADN3</accession>
<name>D5ADN3_PICSI</name>
<dbReference type="InterPro" id="IPR057326">
    <property type="entry name" value="KR_dom"/>
</dbReference>
<proteinExistence type="evidence at transcript level"/>
<dbReference type="SUPFAM" id="SSF51735">
    <property type="entry name" value="NAD(P)-binding Rossmann-fold domains"/>
    <property type="match status" value="1"/>
</dbReference>
<dbReference type="SMART" id="SM00822">
    <property type="entry name" value="PKS_KR"/>
    <property type="match status" value="1"/>
</dbReference>
<dbReference type="Gene3D" id="3.40.50.720">
    <property type="entry name" value="NAD(P)-binding Rossmann-like Domain"/>
    <property type="match status" value="1"/>
</dbReference>
<dbReference type="InterPro" id="IPR002347">
    <property type="entry name" value="SDR_fam"/>
</dbReference>
<evidence type="ECO:0000313" key="2">
    <source>
        <dbReference type="EMBL" id="ADE77652.1"/>
    </source>
</evidence>
<organism evidence="2">
    <name type="scientific">Picea sitchensis</name>
    <name type="common">Sitka spruce</name>
    <name type="synonym">Pinus sitchensis</name>
    <dbReference type="NCBI Taxonomy" id="3332"/>
    <lineage>
        <taxon>Eukaryota</taxon>
        <taxon>Viridiplantae</taxon>
        <taxon>Streptophyta</taxon>
        <taxon>Embryophyta</taxon>
        <taxon>Tracheophyta</taxon>
        <taxon>Spermatophyta</taxon>
        <taxon>Pinopsida</taxon>
        <taxon>Pinidae</taxon>
        <taxon>Conifers I</taxon>
        <taxon>Pinales</taxon>
        <taxon>Pinaceae</taxon>
        <taxon>Picea</taxon>
    </lineage>
</organism>